<dbReference type="SUPFAM" id="SSF47973">
    <property type="entry name" value="Ribosomal protein S7"/>
    <property type="match status" value="1"/>
</dbReference>
<keyword evidence="3 7" id="KW-0699">rRNA-binding</keyword>
<dbReference type="PROSITE" id="PS00052">
    <property type="entry name" value="RIBOSOMAL_S7"/>
    <property type="match status" value="1"/>
</dbReference>
<keyword evidence="11" id="KW-1185">Reference proteome</keyword>
<comment type="similarity">
    <text evidence="1 7 8">Belongs to the universal ribosomal protein uS7 family.</text>
</comment>
<gene>
    <name evidence="7 10" type="primary">rpsG</name>
    <name evidence="10" type="ORF">MGM1_0180</name>
</gene>
<dbReference type="STRING" id="1318617.MGM1_0180"/>
<dbReference type="HOGENOM" id="CLU_072226_1_1_14"/>
<name>A0A097SS50_9BACT</name>
<keyword evidence="6 7" id="KW-0687">Ribonucleoprotein</keyword>
<dbReference type="InterPro" id="IPR036823">
    <property type="entry name" value="Ribosomal_uS7_dom_sf"/>
</dbReference>
<dbReference type="InterPro" id="IPR000235">
    <property type="entry name" value="Ribosomal_uS7"/>
</dbReference>
<dbReference type="CDD" id="cd14869">
    <property type="entry name" value="uS7_Bacteria"/>
    <property type="match status" value="1"/>
</dbReference>
<dbReference type="NCBIfam" id="TIGR01029">
    <property type="entry name" value="rpsG_bact"/>
    <property type="match status" value="1"/>
</dbReference>
<dbReference type="EMBL" id="CP007711">
    <property type="protein sequence ID" value="AIV03405.1"/>
    <property type="molecule type" value="Genomic_DNA"/>
</dbReference>
<keyword evidence="4 7" id="KW-0694">RNA-binding</keyword>
<evidence type="ECO:0000256" key="6">
    <source>
        <dbReference type="ARBA" id="ARBA00023274"/>
    </source>
</evidence>
<dbReference type="PIRSF" id="PIRSF002122">
    <property type="entry name" value="RPS7p_RPS7a_RPS5e_RPS7o"/>
    <property type="match status" value="1"/>
</dbReference>
<feature type="domain" description="Small ribosomal subunit protein uS7" evidence="9">
    <location>
        <begin position="1"/>
        <end position="148"/>
    </location>
</feature>
<dbReference type="InterPro" id="IPR023798">
    <property type="entry name" value="Ribosomal_uS7_dom"/>
</dbReference>
<reference evidence="10 11" key="1">
    <citation type="journal article" date="2014" name="PLoS ONE">
        <title>An emerging Mycoplasma associated with trichomoniasis, vaginal infection and disease.</title>
        <authorList>
            <consortium name="Vaginal Microbiome Consortium"/>
            <person name="Fettweis J.M."/>
            <person name="Serrano M.G."/>
            <person name="Huang B."/>
            <person name="Brooks J.P."/>
            <person name="Glascock A.L."/>
            <person name="Sheth N.U."/>
            <person name="Strauss J.F.III."/>
            <person name="Jefferson K.K."/>
            <person name="Buck G.A."/>
        </authorList>
    </citation>
    <scope>NUCLEOTIDE SEQUENCE [LARGE SCALE GENOMIC DNA]</scope>
    <source>
        <strain evidence="10 11">VCU_M1</strain>
    </source>
</reference>
<evidence type="ECO:0000256" key="8">
    <source>
        <dbReference type="RuleBase" id="RU003619"/>
    </source>
</evidence>
<comment type="function">
    <text evidence="7">One of the primary rRNA binding proteins, it binds directly to 16S rRNA where it nucleates assembly of the head domain of the 30S subunit. Is located at the subunit interface close to the decoding center, probably blocks exit of the E-site tRNA.</text>
</comment>
<dbReference type="InterPro" id="IPR020606">
    <property type="entry name" value="Ribosomal_uS7_CS"/>
</dbReference>
<dbReference type="Gene3D" id="1.10.455.10">
    <property type="entry name" value="Ribosomal protein S7 domain"/>
    <property type="match status" value="1"/>
</dbReference>
<dbReference type="HAMAP" id="MF_00480_B">
    <property type="entry name" value="Ribosomal_uS7_B"/>
    <property type="match status" value="1"/>
</dbReference>
<dbReference type="GO" id="GO:0015935">
    <property type="term" value="C:small ribosomal subunit"/>
    <property type="evidence" value="ECO:0007669"/>
    <property type="project" value="InterPro"/>
</dbReference>
<protein>
    <recommendedName>
        <fullName evidence="7">Small ribosomal subunit protein uS7</fullName>
    </recommendedName>
</protein>
<evidence type="ECO:0000256" key="7">
    <source>
        <dbReference type="HAMAP-Rule" id="MF_00480"/>
    </source>
</evidence>
<dbReference type="PANTHER" id="PTHR11205">
    <property type="entry name" value="RIBOSOMAL PROTEIN S7"/>
    <property type="match status" value="1"/>
</dbReference>
<comment type="subunit">
    <text evidence="7">Part of the 30S ribosomal subunit. Contacts proteins S9 and S11.</text>
</comment>
<evidence type="ECO:0000256" key="5">
    <source>
        <dbReference type="ARBA" id="ARBA00022980"/>
    </source>
</evidence>
<evidence type="ECO:0000313" key="10">
    <source>
        <dbReference type="EMBL" id="AIV03405.1"/>
    </source>
</evidence>
<evidence type="ECO:0000256" key="2">
    <source>
        <dbReference type="ARBA" id="ARBA00022555"/>
    </source>
</evidence>
<dbReference type="GO" id="GO:0019843">
    <property type="term" value="F:rRNA binding"/>
    <property type="evidence" value="ECO:0007669"/>
    <property type="project" value="UniProtKB-UniRule"/>
</dbReference>
<evidence type="ECO:0000256" key="1">
    <source>
        <dbReference type="ARBA" id="ARBA00007151"/>
    </source>
</evidence>
<evidence type="ECO:0000256" key="4">
    <source>
        <dbReference type="ARBA" id="ARBA00022884"/>
    </source>
</evidence>
<dbReference type="AlphaFoldDB" id="A0A097SS50"/>
<keyword evidence="2 7" id="KW-0820">tRNA-binding</keyword>
<dbReference type="eggNOG" id="COG0049">
    <property type="taxonomic scope" value="Bacteria"/>
</dbReference>
<sequence length="155" mass="17699">MRKNQAKKRNVLPDPIYSSKLVTKAINMLMWDGKRGQAQNILYGAFERVEEKTKKPAMEVFNQALENIMPTLELKVRRVAGANYQVPTEVSQDRKVSLGLRWLILYSRNRSEKTMLDRLCGEIIDAANNTGGAVKKKEDTHKMAEANKAFANLRF</sequence>
<proteinExistence type="inferred from homology"/>
<dbReference type="GO" id="GO:0006412">
    <property type="term" value="P:translation"/>
    <property type="evidence" value="ECO:0007669"/>
    <property type="project" value="UniProtKB-UniRule"/>
</dbReference>
<dbReference type="Pfam" id="PF00177">
    <property type="entry name" value="Ribosomal_S7"/>
    <property type="match status" value="1"/>
</dbReference>
<dbReference type="InterPro" id="IPR005717">
    <property type="entry name" value="Ribosomal_uS7_bac/org-type"/>
</dbReference>
<keyword evidence="5 7" id="KW-0689">Ribosomal protein</keyword>
<organism evidence="10 11">
    <name type="scientific">Candidatus Malacoplasma girerdii</name>
    <dbReference type="NCBI Taxonomy" id="1318617"/>
    <lineage>
        <taxon>Bacteria</taxon>
        <taxon>Bacillati</taxon>
        <taxon>Mycoplasmatota</taxon>
        <taxon>Mycoplasmoidales</taxon>
        <taxon>Mycoplasmoidaceae</taxon>
        <taxon>Malacoplasma</taxon>
    </lineage>
</organism>
<evidence type="ECO:0000256" key="3">
    <source>
        <dbReference type="ARBA" id="ARBA00022730"/>
    </source>
</evidence>
<dbReference type="Proteomes" id="UP000030066">
    <property type="component" value="Chromosome"/>
</dbReference>
<dbReference type="FunFam" id="1.10.455.10:FF:000001">
    <property type="entry name" value="30S ribosomal protein S7"/>
    <property type="match status" value="1"/>
</dbReference>
<dbReference type="GO" id="GO:0003735">
    <property type="term" value="F:structural constituent of ribosome"/>
    <property type="evidence" value="ECO:0007669"/>
    <property type="project" value="InterPro"/>
</dbReference>
<evidence type="ECO:0000259" key="9">
    <source>
        <dbReference type="Pfam" id="PF00177"/>
    </source>
</evidence>
<dbReference type="KEGG" id="mgj:MGM1_0180"/>
<accession>A0A097SS50</accession>
<evidence type="ECO:0000313" key="11">
    <source>
        <dbReference type="Proteomes" id="UP000030066"/>
    </source>
</evidence>
<dbReference type="GO" id="GO:0000049">
    <property type="term" value="F:tRNA binding"/>
    <property type="evidence" value="ECO:0007669"/>
    <property type="project" value="UniProtKB-UniRule"/>
</dbReference>